<dbReference type="HAMAP" id="MF_00013">
    <property type="entry name" value="LipB"/>
    <property type="match status" value="1"/>
</dbReference>
<accession>A0A833HQK9</accession>
<dbReference type="GO" id="GO:0005737">
    <property type="term" value="C:cytoplasm"/>
    <property type="evidence" value="ECO:0007669"/>
    <property type="project" value="UniProtKB-SubCell"/>
</dbReference>
<feature type="binding site" evidence="5 8">
    <location>
        <begin position="143"/>
        <end position="145"/>
    </location>
    <ligand>
        <name>substrate</name>
    </ligand>
</feature>
<dbReference type="NCBIfam" id="NF010925">
    <property type="entry name" value="PRK14345.1"/>
    <property type="match status" value="1"/>
</dbReference>
<comment type="catalytic activity">
    <reaction evidence="5 6">
        <text>octanoyl-[ACP] + L-lysyl-[protein] = N(6)-octanoyl-L-lysyl-[protein] + holo-[ACP] + H(+)</text>
        <dbReference type="Rhea" id="RHEA:17665"/>
        <dbReference type="Rhea" id="RHEA-COMP:9636"/>
        <dbReference type="Rhea" id="RHEA-COMP:9685"/>
        <dbReference type="Rhea" id="RHEA-COMP:9752"/>
        <dbReference type="Rhea" id="RHEA-COMP:9928"/>
        <dbReference type="ChEBI" id="CHEBI:15378"/>
        <dbReference type="ChEBI" id="CHEBI:29969"/>
        <dbReference type="ChEBI" id="CHEBI:64479"/>
        <dbReference type="ChEBI" id="CHEBI:78463"/>
        <dbReference type="ChEBI" id="CHEBI:78809"/>
        <dbReference type="EC" id="2.3.1.181"/>
    </reaction>
</comment>
<protein>
    <recommendedName>
        <fullName evidence="5 6">Octanoyltransferase</fullName>
        <ecNumber evidence="5 6">2.3.1.181</ecNumber>
    </recommendedName>
    <alternativeName>
        <fullName evidence="5">Lipoate-protein ligase B</fullName>
    </alternativeName>
    <alternativeName>
        <fullName evidence="5">Lipoyl/octanoyl transferase</fullName>
    </alternativeName>
    <alternativeName>
        <fullName evidence="5">Octanoyl-[acyl-carrier-protein]-protein N-octanoyltransferase</fullName>
    </alternativeName>
</protein>
<proteinExistence type="inferred from homology"/>
<dbReference type="CDD" id="cd16444">
    <property type="entry name" value="LipB"/>
    <property type="match status" value="1"/>
</dbReference>
<evidence type="ECO:0000256" key="3">
    <source>
        <dbReference type="ARBA" id="ARBA00023315"/>
    </source>
</evidence>
<evidence type="ECO:0000256" key="5">
    <source>
        <dbReference type="HAMAP-Rule" id="MF_00013"/>
    </source>
</evidence>
<comment type="pathway">
    <text evidence="1 5 6">Protein modification; protein lipoylation via endogenous pathway; protein N(6)-(lipoyl)lysine from octanoyl-[acyl-carrier-protein]: step 1/2.</text>
</comment>
<dbReference type="InterPro" id="IPR020605">
    <property type="entry name" value="Octanoyltransferase_CS"/>
</dbReference>
<comment type="subcellular location">
    <subcellularLocation>
        <location evidence="5">Cytoplasm</location>
    </subcellularLocation>
</comment>
<dbReference type="EC" id="2.3.1.181" evidence="5 6"/>
<dbReference type="GO" id="GO:0009249">
    <property type="term" value="P:protein lipoylation"/>
    <property type="evidence" value="ECO:0007669"/>
    <property type="project" value="InterPro"/>
</dbReference>
<evidence type="ECO:0000256" key="8">
    <source>
        <dbReference type="PIRSR" id="PIRSR016262-2"/>
    </source>
</evidence>
<feature type="binding site" evidence="5 8">
    <location>
        <begin position="75"/>
        <end position="82"/>
    </location>
    <ligand>
        <name>substrate</name>
    </ligand>
</feature>
<sequence length="227" mass="25665">MKLNLLDLGKCQYDRALEVQYKLLEKRQKGEIDDTLILVEHPSVITLGRRAEEANIIISKELMDKEGIQLYETNRGGDVTYHGPGQLVGYPIVDIKNLPITIRNFVRGLEEVFIRLLKDGYQIEAGRDEEHTGVWVGNNKITAIGLAVKRGVTMHGFAFNINTILQHFNYIVPCGITNKGVTSMEKLMGRPIDFDITAHEVSSYFLEVFGYDDLVRVQLDSLLGRDV</sequence>
<comment type="function">
    <text evidence="4 5 6">Catalyzes the transfer of endogenously produced octanoic acid from octanoyl-acyl-carrier-protein onto the lipoyl domains of lipoate-dependent enzymes. Lipoyl-ACP can also act as a substrate although octanoyl-ACP is likely to be the physiological substrate.</text>
</comment>
<evidence type="ECO:0000256" key="7">
    <source>
        <dbReference type="PIRSR" id="PIRSR016262-1"/>
    </source>
</evidence>
<feature type="binding site" evidence="5 8">
    <location>
        <begin position="156"/>
        <end position="158"/>
    </location>
    <ligand>
        <name>substrate</name>
    </ligand>
</feature>
<dbReference type="EMBL" id="WBZB01000014">
    <property type="protein sequence ID" value="KAB3531137.1"/>
    <property type="molecule type" value="Genomic_DNA"/>
</dbReference>
<reference evidence="11 12" key="1">
    <citation type="submission" date="2019-10" db="EMBL/GenBank/DDBJ databases">
        <title>Alkaliphilus serpentinus sp. nov. and Alkaliphilus pronyensis sp. nov., two novel anaerobic alkaliphilic species isolated from the serpentinized-hosted hydrothermal field of the Prony Bay (New Caledonia).</title>
        <authorList>
            <person name="Postec A."/>
        </authorList>
    </citation>
    <scope>NUCLEOTIDE SEQUENCE [LARGE SCALE GENOMIC DNA]</scope>
    <source>
        <strain evidence="11 12">LacT</strain>
    </source>
</reference>
<evidence type="ECO:0000256" key="6">
    <source>
        <dbReference type="PIRNR" id="PIRNR016262"/>
    </source>
</evidence>
<dbReference type="AlphaFoldDB" id="A0A833HQK9"/>
<dbReference type="UniPathway" id="UPA00538">
    <property type="reaction ID" value="UER00592"/>
</dbReference>
<keyword evidence="5" id="KW-0963">Cytoplasm</keyword>
<evidence type="ECO:0000313" key="12">
    <source>
        <dbReference type="Proteomes" id="UP000465601"/>
    </source>
</evidence>
<dbReference type="PROSITE" id="PS51733">
    <property type="entry name" value="BPL_LPL_CATALYTIC"/>
    <property type="match status" value="1"/>
</dbReference>
<feature type="active site" description="Acyl-thioester intermediate" evidence="5 7">
    <location>
        <position position="174"/>
    </location>
</feature>
<dbReference type="PANTHER" id="PTHR10993">
    <property type="entry name" value="OCTANOYLTRANSFERASE"/>
    <property type="match status" value="1"/>
</dbReference>
<dbReference type="Gene3D" id="3.30.930.10">
    <property type="entry name" value="Bira Bifunctional Protein, Domain 2"/>
    <property type="match status" value="1"/>
</dbReference>
<evidence type="ECO:0000313" key="11">
    <source>
        <dbReference type="EMBL" id="KAB3531137.1"/>
    </source>
</evidence>
<keyword evidence="3 5" id="KW-0012">Acyltransferase</keyword>
<dbReference type="Proteomes" id="UP000465601">
    <property type="component" value="Unassembled WGS sequence"/>
</dbReference>
<dbReference type="PANTHER" id="PTHR10993:SF7">
    <property type="entry name" value="LIPOYLTRANSFERASE 2, MITOCHONDRIAL-RELATED"/>
    <property type="match status" value="1"/>
</dbReference>
<dbReference type="InterPro" id="IPR004143">
    <property type="entry name" value="BPL_LPL_catalytic"/>
</dbReference>
<name>A0A833HQK9_9FIRM</name>
<keyword evidence="2 5" id="KW-0808">Transferase</keyword>
<evidence type="ECO:0000259" key="10">
    <source>
        <dbReference type="PROSITE" id="PS51733"/>
    </source>
</evidence>
<evidence type="ECO:0000256" key="9">
    <source>
        <dbReference type="PIRSR" id="PIRSR016262-3"/>
    </source>
</evidence>
<evidence type="ECO:0000256" key="1">
    <source>
        <dbReference type="ARBA" id="ARBA00004821"/>
    </source>
</evidence>
<feature type="site" description="Lowers pKa of active site Cys" evidence="5 9">
    <location>
        <position position="140"/>
    </location>
</feature>
<dbReference type="PROSITE" id="PS01313">
    <property type="entry name" value="LIPB"/>
    <property type="match status" value="1"/>
</dbReference>
<dbReference type="RefSeq" id="WP_151865416.1">
    <property type="nucleotide sequence ID" value="NZ_WBZB01000014.1"/>
</dbReference>
<comment type="miscellaneous">
    <text evidence="5">In the reaction, the free carboxyl group of octanoic acid is attached via an amide linkage to the epsilon-amino group of a specific lysine residue of lipoyl domains of lipoate-dependent enzymes.</text>
</comment>
<dbReference type="NCBIfam" id="TIGR00214">
    <property type="entry name" value="lipB"/>
    <property type="match status" value="1"/>
</dbReference>
<dbReference type="Pfam" id="PF21948">
    <property type="entry name" value="LplA-B_cat"/>
    <property type="match status" value="1"/>
</dbReference>
<keyword evidence="12" id="KW-1185">Reference proteome</keyword>
<gene>
    <name evidence="5 11" type="primary">lipB</name>
    <name evidence="11" type="ORF">F8153_05755</name>
</gene>
<dbReference type="OrthoDB" id="9787061at2"/>
<feature type="domain" description="BPL/LPL catalytic" evidence="10">
    <location>
        <begin position="30"/>
        <end position="213"/>
    </location>
</feature>
<dbReference type="InterPro" id="IPR045864">
    <property type="entry name" value="aa-tRNA-synth_II/BPL/LPL"/>
</dbReference>
<evidence type="ECO:0000256" key="4">
    <source>
        <dbReference type="ARBA" id="ARBA00024732"/>
    </source>
</evidence>
<dbReference type="SUPFAM" id="SSF55681">
    <property type="entry name" value="Class II aaRS and biotin synthetases"/>
    <property type="match status" value="1"/>
</dbReference>
<dbReference type="PIRSF" id="PIRSF016262">
    <property type="entry name" value="LPLase"/>
    <property type="match status" value="1"/>
</dbReference>
<dbReference type="InterPro" id="IPR000544">
    <property type="entry name" value="Octanoyltransferase"/>
</dbReference>
<comment type="caution">
    <text evidence="11">The sequence shown here is derived from an EMBL/GenBank/DDBJ whole genome shotgun (WGS) entry which is preliminary data.</text>
</comment>
<comment type="similarity">
    <text evidence="5 6">Belongs to the LipB family.</text>
</comment>
<evidence type="ECO:0000256" key="2">
    <source>
        <dbReference type="ARBA" id="ARBA00022679"/>
    </source>
</evidence>
<organism evidence="11 12">
    <name type="scientific">Alkaliphilus serpentinus</name>
    <dbReference type="NCBI Taxonomy" id="1482731"/>
    <lineage>
        <taxon>Bacteria</taxon>
        <taxon>Bacillati</taxon>
        <taxon>Bacillota</taxon>
        <taxon>Clostridia</taxon>
        <taxon>Peptostreptococcales</taxon>
        <taxon>Natronincolaceae</taxon>
        <taxon>Alkaliphilus</taxon>
    </lineage>
</organism>
<dbReference type="GO" id="GO:0033819">
    <property type="term" value="F:lipoyl(octanoyl) transferase activity"/>
    <property type="evidence" value="ECO:0007669"/>
    <property type="project" value="UniProtKB-EC"/>
</dbReference>